<dbReference type="InterPro" id="IPR050607">
    <property type="entry name" value="NOS"/>
</dbReference>
<keyword evidence="8 11" id="KW-0560">Oxidoreductase</keyword>
<evidence type="ECO:0000256" key="12">
    <source>
        <dbReference type="PIRSR" id="PIRSR037219-1"/>
    </source>
</evidence>
<evidence type="ECO:0000256" key="3">
    <source>
        <dbReference type="ARBA" id="ARBA00005411"/>
    </source>
</evidence>
<evidence type="ECO:0000256" key="9">
    <source>
        <dbReference type="ARBA" id="ARBA00023004"/>
    </source>
</evidence>
<evidence type="ECO:0000256" key="1">
    <source>
        <dbReference type="ARBA" id="ARBA00001971"/>
    </source>
</evidence>
<dbReference type="PANTHER" id="PTHR43410:SF1">
    <property type="entry name" value="NITRIC OXIDE SYNTHASE"/>
    <property type="match status" value="1"/>
</dbReference>
<protein>
    <recommendedName>
        <fullName evidence="5 11">Nitric oxide synthase oxygenase</fullName>
        <ecNumber evidence="4 11">1.14.14.47</ecNumber>
    </recommendedName>
</protein>
<accession>A0A3S1BL70</accession>
<comment type="similarity">
    <text evidence="3 11">Belongs to the NOS family. Bacterial NOS oxygenase subfamily.</text>
</comment>
<dbReference type="GO" id="GO:0004517">
    <property type="term" value="F:nitric-oxide synthase activity"/>
    <property type="evidence" value="ECO:0007669"/>
    <property type="project" value="InterPro"/>
</dbReference>
<dbReference type="PANTHER" id="PTHR43410">
    <property type="entry name" value="NITRIC OXIDE SYNTHASE OXYGENASE"/>
    <property type="match status" value="1"/>
</dbReference>
<dbReference type="Proteomes" id="UP000279446">
    <property type="component" value="Unassembled WGS sequence"/>
</dbReference>
<organism evidence="14 15">
    <name type="scientific">Paenibacillus anaericanus</name>
    <dbReference type="NCBI Taxonomy" id="170367"/>
    <lineage>
        <taxon>Bacteria</taxon>
        <taxon>Bacillati</taxon>
        <taxon>Bacillota</taxon>
        <taxon>Bacilli</taxon>
        <taxon>Bacillales</taxon>
        <taxon>Paenibacillaceae</taxon>
        <taxon>Paenibacillus</taxon>
    </lineage>
</organism>
<evidence type="ECO:0000256" key="7">
    <source>
        <dbReference type="ARBA" id="ARBA00022723"/>
    </source>
</evidence>
<keyword evidence="15" id="KW-1185">Reference proteome</keyword>
<keyword evidence="9 11" id="KW-0408">Iron</keyword>
<dbReference type="InterPro" id="IPR044943">
    <property type="entry name" value="NOS_dom_1"/>
</dbReference>
<evidence type="ECO:0000256" key="4">
    <source>
        <dbReference type="ARBA" id="ARBA00012735"/>
    </source>
</evidence>
<feature type="domain" description="Nitric oxide synthase (NOS)" evidence="13">
    <location>
        <begin position="71"/>
        <end position="78"/>
    </location>
</feature>
<dbReference type="Gene3D" id="3.90.440.10">
    <property type="entry name" value="Nitric Oxide Synthase,Heme Domain,Chain A domain 2"/>
    <property type="match status" value="1"/>
</dbReference>
<dbReference type="InterPro" id="IPR044940">
    <property type="entry name" value="NOS_dom_2"/>
</dbReference>
<dbReference type="Pfam" id="PF02898">
    <property type="entry name" value="NO_synthase"/>
    <property type="match status" value="1"/>
</dbReference>
<dbReference type="Gene3D" id="3.90.1230.10">
    <property type="entry name" value="Nitric Oxide Synthase, Chain A, domain 3"/>
    <property type="match status" value="1"/>
</dbReference>
<evidence type="ECO:0000259" key="13">
    <source>
        <dbReference type="PROSITE" id="PS60001"/>
    </source>
</evidence>
<evidence type="ECO:0000256" key="6">
    <source>
        <dbReference type="ARBA" id="ARBA00022617"/>
    </source>
</evidence>
<dbReference type="InterPro" id="IPR017142">
    <property type="entry name" value="Nitric_oxide_synthase_Oase-su"/>
</dbReference>
<evidence type="ECO:0000313" key="14">
    <source>
        <dbReference type="EMBL" id="RUT41988.1"/>
    </source>
</evidence>
<gene>
    <name evidence="14" type="ORF">EJP82_22415</name>
</gene>
<comment type="function">
    <text evidence="2 11">Catalyzes the production of nitric oxide.</text>
</comment>
<dbReference type="Gene3D" id="3.90.340.10">
    <property type="entry name" value="Nitric Oxide Synthase, Chain A, domain 1"/>
    <property type="match status" value="1"/>
</dbReference>
<dbReference type="RefSeq" id="WP_127194292.1">
    <property type="nucleotide sequence ID" value="NZ_RZNY01000026.1"/>
</dbReference>
<evidence type="ECO:0000313" key="15">
    <source>
        <dbReference type="Proteomes" id="UP000279446"/>
    </source>
</evidence>
<comment type="miscellaneous">
    <text evidence="11">This protein is similar to the oxygenase domain of eukaryotic nitric oxide synthases but lacks the reductase domain which, in eukaryotes, is responsible for transfer of electrons to the ferric heme during nitric oxide synthesis.</text>
</comment>
<keyword evidence="7 11" id="KW-0479">Metal-binding</keyword>
<dbReference type="InterPro" id="IPR036119">
    <property type="entry name" value="NOS_N_sf"/>
</dbReference>
<keyword evidence="6 11" id="KW-0349">Heme</keyword>
<comment type="subunit">
    <text evidence="11">Homodimer.</text>
</comment>
<reference evidence="14 15" key="1">
    <citation type="submission" date="2018-12" db="EMBL/GenBank/DDBJ databases">
        <authorList>
            <person name="Sun L."/>
            <person name="Chen Z."/>
        </authorList>
    </citation>
    <scope>NUCLEOTIDE SEQUENCE [LARGE SCALE GENOMIC DNA]</scope>
    <source>
        <strain evidence="14 15">DSM 15890</strain>
    </source>
</reference>
<feature type="binding site" description="axial binding residue" evidence="12">
    <location>
        <position position="72"/>
    </location>
    <ligand>
        <name>heme</name>
        <dbReference type="ChEBI" id="CHEBI:30413"/>
    </ligand>
    <ligandPart>
        <name>Fe</name>
        <dbReference type="ChEBI" id="CHEBI:18248"/>
    </ligandPart>
</feature>
<dbReference type="EMBL" id="RZNY01000026">
    <property type="protein sequence ID" value="RUT41988.1"/>
    <property type="molecule type" value="Genomic_DNA"/>
</dbReference>
<evidence type="ECO:0000256" key="10">
    <source>
        <dbReference type="ARBA" id="ARBA00048713"/>
    </source>
</evidence>
<comment type="catalytic activity">
    <reaction evidence="10">
        <text>3 reduced [flavodoxin] + 2 L-arginine + 4 O2 = 3 oxidized [flavodoxin] + 2 L-citrulline + 2 nitric oxide + 4 H2O + 5 H(+)</text>
        <dbReference type="Rhea" id="RHEA:52324"/>
        <dbReference type="Rhea" id="RHEA-COMP:10622"/>
        <dbReference type="Rhea" id="RHEA-COMP:10623"/>
        <dbReference type="ChEBI" id="CHEBI:15377"/>
        <dbReference type="ChEBI" id="CHEBI:15378"/>
        <dbReference type="ChEBI" id="CHEBI:15379"/>
        <dbReference type="ChEBI" id="CHEBI:16480"/>
        <dbReference type="ChEBI" id="CHEBI:32682"/>
        <dbReference type="ChEBI" id="CHEBI:57618"/>
        <dbReference type="ChEBI" id="CHEBI:57743"/>
        <dbReference type="ChEBI" id="CHEBI:58210"/>
        <dbReference type="EC" id="1.14.14.47"/>
    </reaction>
</comment>
<dbReference type="OrthoDB" id="3398374at2"/>
<dbReference type="PROSITE" id="PS60001">
    <property type="entry name" value="NOS"/>
    <property type="match status" value="1"/>
</dbReference>
<dbReference type="EC" id="1.14.14.47" evidence="4 11"/>
<dbReference type="GO" id="GO:0046872">
    <property type="term" value="F:metal ion binding"/>
    <property type="evidence" value="ECO:0007669"/>
    <property type="project" value="UniProtKB-KW"/>
</dbReference>
<comment type="caution">
    <text evidence="14">The sequence shown here is derived from an EMBL/GenBank/DDBJ whole genome shotgun (WGS) entry which is preliminary data.</text>
</comment>
<comment type="cofactor">
    <cofactor evidence="1 11 12">
        <name>heme</name>
        <dbReference type="ChEBI" id="CHEBI:30413"/>
    </cofactor>
</comment>
<dbReference type="GO" id="GO:0006809">
    <property type="term" value="P:nitric oxide biosynthetic process"/>
    <property type="evidence" value="ECO:0007669"/>
    <property type="project" value="InterPro"/>
</dbReference>
<name>A0A3S1BL70_9BACL</name>
<evidence type="ECO:0000256" key="2">
    <source>
        <dbReference type="ARBA" id="ARBA00002642"/>
    </source>
</evidence>
<dbReference type="AlphaFoldDB" id="A0A3S1BL70"/>
<dbReference type="InterPro" id="IPR004030">
    <property type="entry name" value="NOS_N"/>
</dbReference>
<evidence type="ECO:0000256" key="8">
    <source>
        <dbReference type="ARBA" id="ARBA00023002"/>
    </source>
</evidence>
<dbReference type="SUPFAM" id="SSF56512">
    <property type="entry name" value="Nitric oxide (NO) synthase oxygenase domain"/>
    <property type="match status" value="1"/>
</dbReference>
<evidence type="ECO:0000256" key="5">
    <source>
        <dbReference type="ARBA" id="ARBA00018859"/>
    </source>
</evidence>
<proteinExistence type="inferred from homology"/>
<evidence type="ECO:0000256" key="11">
    <source>
        <dbReference type="PIRNR" id="PIRNR037219"/>
    </source>
</evidence>
<dbReference type="InterPro" id="IPR044944">
    <property type="entry name" value="NOS_dom_3"/>
</dbReference>
<dbReference type="CDD" id="cd00575">
    <property type="entry name" value="NOS_oxygenase"/>
    <property type="match status" value="1"/>
</dbReference>
<sequence length="372" mass="42529">MNREIHHNENQLQQEAELFIRSCYHELGQTADDTEFRVQQVSDEINRNGSYTHTYEELVHGAKMAWRNSNRCIGRLFWNRLHVFDARDLDGEEMIFQALLRHIEFATNGGEIRPTITIFKQASLGGEPISIWNHQLLRYAGYEMPGGNVIGDPSSVRFTKVCESLGWKGEGTSFDLLPLVIQCSSREPRVFDLPKEIVLEVPICHPELDLFRGEEVKWYAVPIISDMRLEIGGTSYVAAPFNGWYMGTEIGARNLADEFRYNLLPRVAIAMGLDTTSNVSLWKDRALVELNVAVLHSFRECGVSIVDHHTAAQQFGTFQKNEKKEARDVTGRWSWLIPPLSPATTDIFHSTFDDRLVTPNFFHQENPYLLGE</sequence>
<dbReference type="PIRSF" id="PIRSF037219">
    <property type="entry name" value="NOS_oxygenase"/>
    <property type="match status" value="1"/>
</dbReference>
<dbReference type="GO" id="GO:0020037">
    <property type="term" value="F:heme binding"/>
    <property type="evidence" value="ECO:0007669"/>
    <property type="project" value="InterPro"/>
</dbReference>